<dbReference type="PIRSF" id="PIRSF000460">
    <property type="entry name" value="Pprylas_GlgP"/>
    <property type="match status" value="1"/>
</dbReference>
<dbReference type="SUPFAM" id="SSF53756">
    <property type="entry name" value="UDP-Glycosyltransferase/glycogen phosphorylase"/>
    <property type="match status" value="1"/>
</dbReference>
<sequence length="691" mass="79992">MDIPQRISRIREIAYNIWFSWQPETHQLFSLMDRQLWEEINHNPVKFLLYLYPKRLDEAAHNSVFLELYDHLVEKYDRYLHKKTWYQRQAPSPGLLVAYFSAELGIHESLPVYGGGLGVLAGDHCKSCENLGIPLVGVSILYKNGYFTQKIDHEGRQKAAYPETNFNEIPISVCRNQDGTPLILPVPIKESIIYVQVWCQIIGRTHIYLLDTDIPLNNPDDRKITKQLYGGNRDIRIAQEIVLGIGGVRALRKLGITPSVWHINEGHVAFLILERIREKIKEGASLQSALHEVKARTLFTTHTAVPAGHDLFPKDFVLSNLGQMVVQFAISCEAFLALGWDHEHQSFSMTQLAMKNAVRTNGVSKLHGEVSRKILNNDEITWITNGVHLPTWIAPEMSSLFAQYLGWDWMEDYTNQHRWKKIKLIPDQLLWQTHQTLKKKMISYVRYNLYQRLKRNLAPPSVILESLNKLNPETFTIGFARRFATYKRADLLLKDPDRLARLLNNPKQPVNIIFAGKAHPADHPGQEIIKRIWHLSQEKQFQGRIILAENYDIHLARYLLQGVDLWLNTPRRPMEACGTSGQKAALNGVINCSVPDGWWPEAFNGKNGFTIGGDQDFPNECIQDQEDERSLFHLLEQEIIPCYYNQKDHVPEQWICHMKENLISIPHYFNSERMVQDYYKKLYLPAFRGYN</sequence>
<feature type="domain" description="DUF3417" evidence="4">
    <location>
        <begin position="3"/>
        <end position="110"/>
    </location>
</feature>
<evidence type="ECO:0000313" key="6">
    <source>
        <dbReference type="Proteomes" id="UP001524944"/>
    </source>
</evidence>
<dbReference type="InterPro" id="IPR024517">
    <property type="entry name" value="Glycogen_phosphorylase_DUF3417"/>
</dbReference>
<dbReference type="NCBIfam" id="TIGR02094">
    <property type="entry name" value="more_P_ylases"/>
    <property type="match status" value="1"/>
</dbReference>
<evidence type="ECO:0000259" key="4">
    <source>
        <dbReference type="Pfam" id="PF11897"/>
    </source>
</evidence>
<evidence type="ECO:0000313" key="5">
    <source>
        <dbReference type="EMBL" id="MCR6544752.1"/>
    </source>
</evidence>
<proteinExistence type="inferred from homology"/>
<name>A0ABT1Y1L0_9FIRM</name>
<evidence type="ECO:0000256" key="1">
    <source>
        <dbReference type="ARBA" id="ARBA00001275"/>
    </source>
</evidence>
<dbReference type="Proteomes" id="UP001524944">
    <property type="component" value="Unassembled WGS sequence"/>
</dbReference>
<gene>
    <name evidence="5" type="primary">glgP</name>
    <name evidence="5" type="ORF">NVS47_04340</name>
</gene>
<organism evidence="5 6">
    <name type="scientific">Dehalobacterium formicoaceticum</name>
    <dbReference type="NCBI Taxonomy" id="51515"/>
    <lineage>
        <taxon>Bacteria</taxon>
        <taxon>Bacillati</taxon>
        <taxon>Bacillota</taxon>
        <taxon>Clostridia</taxon>
        <taxon>Eubacteriales</taxon>
        <taxon>Peptococcaceae</taxon>
        <taxon>Dehalobacterium</taxon>
    </lineage>
</organism>
<accession>A0ABT1Y1L0</accession>
<keyword evidence="6" id="KW-1185">Reference proteome</keyword>
<dbReference type="Gene3D" id="3.40.50.2000">
    <property type="entry name" value="Glycogen Phosphorylase B"/>
    <property type="match status" value="3"/>
</dbReference>
<dbReference type="EMBL" id="JANPWE010000002">
    <property type="protein sequence ID" value="MCR6544752.1"/>
    <property type="molecule type" value="Genomic_DNA"/>
</dbReference>
<comment type="catalytic activity">
    <reaction evidence="1">
        <text>[(1-&gt;4)-alpha-D-glucosyl](n) + phosphate = [(1-&gt;4)-alpha-D-glucosyl](n-1) + alpha-D-glucose 1-phosphate</text>
        <dbReference type="Rhea" id="RHEA:41732"/>
        <dbReference type="Rhea" id="RHEA-COMP:9584"/>
        <dbReference type="Rhea" id="RHEA-COMP:9586"/>
        <dbReference type="ChEBI" id="CHEBI:15444"/>
        <dbReference type="ChEBI" id="CHEBI:43474"/>
        <dbReference type="ChEBI" id="CHEBI:58601"/>
        <dbReference type="EC" id="2.4.1.1"/>
    </reaction>
</comment>
<dbReference type="Pfam" id="PF11897">
    <property type="entry name" value="DUF3417"/>
    <property type="match status" value="1"/>
</dbReference>
<keyword evidence="3" id="KW-0021">Allosteric enzyme</keyword>
<evidence type="ECO:0000256" key="3">
    <source>
        <dbReference type="ARBA" id="ARBA00022533"/>
    </source>
</evidence>
<reference evidence="5 6" key="1">
    <citation type="submission" date="2022-08" db="EMBL/GenBank/DDBJ databases">
        <title>Proteogenomics of the novel Dehalobacterium formicoaceticum strain EZ94 highlights a key role of methyltransferases during anaerobic dichloromethane degradation.</title>
        <authorList>
            <person name="Wasmund K."/>
        </authorList>
    </citation>
    <scope>NUCLEOTIDE SEQUENCE [LARGE SCALE GENOMIC DNA]</scope>
    <source>
        <strain evidence="5 6">EZ94</strain>
    </source>
</reference>
<dbReference type="InterPro" id="IPR011834">
    <property type="entry name" value="Agluc_phsphrylas"/>
</dbReference>
<dbReference type="Pfam" id="PF00343">
    <property type="entry name" value="Phosphorylase"/>
    <property type="match status" value="1"/>
</dbReference>
<dbReference type="PANTHER" id="PTHR42655:SF1">
    <property type="entry name" value="GLYCOGEN PHOSPHORYLASE"/>
    <property type="match status" value="1"/>
</dbReference>
<dbReference type="InterPro" id="IPR052182">
    <property type="entry name" value="Glycogen/Maltodextrin_Phosph"/>
</dbReference>
<evidence type="ECO:0000256" key="2">
    <source>
        <dbReference type="ARBA" id="ARBA00006047"/>
    </source>
</evidence>
<comment type="caution">
    <text evidence="5">The sequence shown here is derived from an EMBL/GenBank/DDBJ whole genome shotgun (WGS) entry which is preliminary data.</text>
</comment>
<dbReference type="RefSeq" id="WP_257912299.1">
    <property type="nucleotide sequence ID" value="NZ_JANPWE010000002.1"/>
</dbReference>
<comment type="similarity">
    <text evidence="2">Belongs to the glycogen phosphorylase family.</text>
</comment>
<dbReference type="PANTHER" id="PTHR42655">
    <property type="entry name" value="GLYCOGEN PHOSPHORYLASE"/>
    <property type="match status" value="1"/>
</dbReference>
<protein>
    <submittedName>
        <fullName evidence="5">Alpha-glucan family phosphorylase</fullName>
    </submittedName>
</protein>
<dbReference type="InterPro" id="IPR000811">
    <property type="entry name" value="Glyco_trans_35"/>
</dbReference>